<evidence type="ECO:0000259" key="7">
    <source>
        <dbReference type="Pfam" id="PF08479"/>
    </source>
</evidence>
<protein>
    <submittedName>
        <fullName evidence="8">ShlB/FhaC/HecB family hemolysin secretion/activation protein</fullName>
    </submittedName>
</protein>
<keyword evidence="2" id="KW-0812">Transmembrane</keyword>
<dbReference type="GO" id="GO:0098046">
    <property type="term" value="C:type V protein secretion system complex"/>
    <property type="evidence" value="ECO:0007669"/>
    <property type="project" value="TreeGrafter"/>
</dbReference>
<evidence type="ECO:0000256" key="2">
    <source>
        <dbReference type="ARBA" id="ARBA00022692"/>
    </source>
</evidence>
<evidence type="ECO:0000256" key="1">
    <source>
        <dbReference type="ARBA" id="ARBA00022452"/>
    </source>
</evidence>
<gene>
    <name evidence="8" type="ORF">KEF85_07370</name>
</gene>
<keyword evidence="1" id="KW-1134">Transmembrane beta strand</keyword>
<evidence type="ECO:0000256" key="3">
    <source>
        <dbReference type="ARBA" id="ARBA00023237"/>
    </source>
</evidence>
<evidence type="ECO:0000256" key="5">
    <source>
        <dbReference type="SAM" id="SignalP"/>
    </source>
</evidence>
<sequence length="565" mass="62198">MQLHRTKHLSPIIWLAGTALSLAYAESAWTQTVAPEQVEVAVDPAEQTTRQQQAANSQPQTQEQPPSGSFDLLELRIKGNTVLDKKLLERVIYPFLGLKKTIDDVEKARATLEEQYRSLGYQTVAVDIPEQDVKNGIVYLQVMEGKVGRLRVKDSRYFSLGAIKAGVPELAEGNVPNLPKMQKQLADLIAQSPDRQIQPVLRAGDTPGTLEVDLKIKDEMPLHGRVELNGRNTSTTSRLRLVNSLHYDNLWQKMHSASVMYQVSPENSAEVDVWAGTYAIPLSDSGSRLAFYTVSSSSSSQIANAGALSVIGNGSIYGARYVIPMQGLESYFHSATLGADYKSFKEDLHLQNSKGILTPIEYMPFLVQYSGNFRAKEYFGSLDLGLHFGVSGLVNNQAQFENKRYLSRAGYMYLTGDFKYQHDLPLGMEVRTHFSGQAADSPLISNEQYSLGGATTVRGYFETQALADHGVLGSVELHSPHLAPADWEAVNKLKILAFLDAGKGWMISPLAGNPKGYDLSSGGVGLSFQLWKRLMGNFDVGIPFTSLTVVKSGEPRLHFSVATEF</sequence>
<dbReference type="GO" id="GO:0046819">
    <property type="term" value="P:protein secretion by the type V secretion system"/>
    <property type="evidence" value="ECO:0007669"/>
    <property type="project" value="TreeGrafter"/>
</dbReference>
<accession>A0A975MQQ4</accession>
<dbReference type="Gene3D" id="3.10.20.310">
    <property type="entry name" value="membrane protein fhac"/>
    <property type="match status" value="1"/>
</dbReference>
<keyword evidence="3" id="KW-0998">Cell outer membrane</keyword>
<organism evidence="8 9">
    <name type="scientific">Methylomonas paludis</name>
    <dbReference type="NCBI Taxonomy" id="1173101"/>
    <lineage>
        <taxon>Bacteria</taxon>
        <taxon>Pseudomonadati</taxon>
        <taxon>Pseudomonadota</taxon>
        <taxon>Gammaproteobacteria</taxon>
        <taxon>Methylococcales</taxon>
        <taxon>Methylococcaceae</taxon>
        <taxon>Methylomonas</taxon>
    </lineage>
</organism>
<keyword evidence="5" id="KW-0732">Signal</keyword>
<dbReference type="Pfam" id="PF08479">
    <property type="entry name" value="POTRA_2"/>
    <property type="match status" value="1"/>
</dbReference>
<dbReference type="EMBL" id="CP073754">
    <property type="protein sequence ID" value="QWF72256.1"/>
    <property type="molecule type" value="Genomic_DNA"/>
</dbReference>
<feature type="signal peptide" evidence="5">
    <location>
        <begin position="1"/>
        <end position="30"/>
    </location>
</feature>
<feature type="domain" description="Haemolysin activator HlyB C-terminal" evidence="6">
    <location>
        <begin position="211"/>
        <end position="527"/>
    </location>
</feature>
<dbReference type="PANTHER" id="PTHR34597:SF6">
    <property type="entry name" value="BLR6126 PROTEIN"/>
    <property type="match status" value="1"/>
</dbReference>
<evidence type="ECO:0000313" key="8">
    <source>
        <dbReference type="EMBL" id="QWF72256.1"/>
    </source>
</evidence>
<feature type="chain" id="PRO_5037239453" evidence="5">
    <location>
        <begin position="31"/>
        <end position="565"/>
    </location>
</feature>
<dbReference type="RefSeq" id="WP_215584571.1">
    <property type="nucleotide sequence ID" value="NZ_CP073754.1"/>
</dbReference>
<evidence type="ECO:0000259" key="6">
    <source>
        <dbReference type="Pfam" id="PF03865"/>
    </source>
</evidence>
<name>A0A975MQQ4_9GAMM</name>
<dbReference type="InterPro" id="IPR051544">
    <property type="entry name" value="TPS_OM_transporter"/>
</dbReference>
<dbReference type="AlphaFoldDB" id="A0A975MQQ4"/>
<evidence type="ECO:0000313" key="9">
    <source>
        <dbReference type="Proteomes" id="UP000676649"/>
    </source>
</evidence>
<feature type="domain" description="Polypeptide-transport-associated ShlB-type" evidence="7">
    <location>
        <begin position="71"/>
        <end position="145"/>
    </location>
</feature>
<dbReference type="Proteomes" id="UP000676649">
    <property type="component" value="Chromosome"/>
</dbReference>
<dbReference type="PANTHER" id="PTHR34597">
    <property type="entry name" value="SLR1661 PROTEIN"/>
    <property type="match status" value="1"/>
</dbReference>
<feature type="region of interest" description="Disordered" evidence="4">
    <location>
        <begin position="45"/>
        <end position="69"/>
    </location>
</feature>
<keyword evidence="9" id="KW-1185">Reference proteome</keyword>
<dbReference type="KEGG" id="mpad:KEF85_07370"/>
<dbReference type="Pfam" id="PF03865">
    <property type="entry name" value="ShlB"/>
    <property type="match status" value="1"/>
</dbReference>
<dbReference type="GO" id="GO:0008320">
    <property type="term" value="F:protein transmembrane transporter activity"/>
    <property type="evidence" value="ECO:0007669"/>
    <property type="project" value="TreeGrafter"/>
</dbReference>
<dbReference type="InterPro" id="IPR013686">
    <property type="entry name" value="Polypept-transport_assoc_ShlB"/>
</dbReference>
<evidence type="ECO:0000256" key="4">
    <source>
        <dbReference type="SAM" id="MobiDB-lite"/>
    </source>
</evidence>
<keyword evidence="1" id="KW-0472">Membrane</keyword>
<dbReference type="InterPro" id="IPR005565">
    <property type="entry name" value="Hemolysn_activator_HlyB_C"/>
</dbReference>
<feature type="compositionally biased region" description="Low complexity" evidence="4">
    <location>
        <begin position="51"/>
        <end position="64"/>
    </location>
</feature>
<reference evidence="8" key="1">
    <citation type="submission" date="2021-04" db="EMBL/GenBank/DDBJ databases">
        <title>Draft genome sequence data of methanotrophic Methylovulum sp. strain S1L and Methylomonas sp. strain S2AM isolated from boreal lake water columns.</title>
        <authorList>
            <person name="Rissanen A.J."/>
            <person name="Mangayil R."/>
            <person name="Svenning M.M."/>
            <person name="Khanongnuch R."/>
        </authorList>
    </citation>
    <scope>NUCLEOTIDE SEQUENCE</scope>
    <source>
        <strain evidence="8">S2AM</strain>
    </source>
</reference>
<proteinExistence type="predicted"/>
<dbReference type="Gene3D" id="2.40.160.50">
    <property type="entry name" value="membrane protein fhac: a member of the omp85/tpsb transporter family"/>
    <property type="match status" value="1"/>
</dbReference>